<sequence>MIDQIQNQHPTLASQLTDLTNHFQYIQILDLTHELLLLSQNNHQQPEN</sequence>
<keyword evidence="2" id="KW-1185">Reference proteome</keyword>
<organism evidence="1 2">
    <name type="scientific">Richelia sinica FACHB-800</name>
    <dbReference type="NCBI Taxonomy" id="1357546"/>
    <lineage>
        <taxon>Bacteria</taxon>
        <taxon>Bacillati</taxon>
        <taxon>Cyanobacteriota</taxon>
        <taxon>Cyanophyceae</taxon>
        <taxon>Nostocales</taxon>
        <taxon>Nostocaceae</taxon>
        <taxon>Richelia</taxon>
    </lineage>
</organism>
<protein>
    <submittedName>
        <fullName evidence="1">Uncharacterized protein</fullName>
    </submittedName>
</protein>
<proteinExistence type="predicted"/>
<name>A0A975T8U6_9NOST</name>
<evidence type="ECO:0000313" key="1">
    <source>
        <dbReference type="EMBL" id="QXE24229.1"/>
    </source>
</evidence>
<evidence type="ECO:0000313" key="2">
    <source>
        <dbReference type="Proteomes" id="UP000683511"/>
    </source>
</evidence>
<gene>
    <name evidence="1" type="ORF">B6N60_02933</name>
</gene>
<dbReference type="EMBL" id="CP021056">
    <property type="protein sequence ID" value="QXE24229.1"/>
    <property type="molecule type" value="Genomic_DNA"/>
</dbReference>
<dbReference type="AlphaFoldDB" id="A0A975T8U6"/>
<accession>A0A975T8U6</accession>
<reference evidence="1" key="1">
    <citation type="submission" date="2017-04" db="EMBL/GenBank/DDBJ databases">
        <title>Genome deletions in a multicellular cyanobacterial endosymbiont for morphological adaptation in marine diatoms.</title>
        <authorList>
            <person name="Wang Y."/>
            <person name="Gao H."/>
            <person name="Li R."/>
            <person name="Xu X."/>
        </authorList>
    </citation>
    <scope>NUCLEOTIDE SEQUENCE</scope>
    <source>
        <strain evidence="1">FACHB 800</strain>
    </source>
</reference>
<dbReference type="KEGG" id="rsin:B6N60_02933"/>
<dbReference type="Proteomes" id="UP000683511">
    <property type="component" value="Chromosome"/>
</dbReference>